<dbReference type="EMBL" id="LNYH01000022">
    <property type="protein sequence ID" value="KTD31435.1"/>
    <property type="molecule type" value="Genomic_DNA"/>
</dbReference>
<keyword evidence="2 4" id="KW-0547">Nucleotide-binding</keyword>
<keyword evidence="1" id="KW-0436">Ligase</keyword>
<proteinExistence type="predicted"/>
<dbReference type="GO" id="GO:0046872">
    <property type="term" value="F:metal ion binding"/>
    <property type="evidence" value="ECO:0007669"/>
    <property type="project" value="InterPro"/>
</dbReference>
<dbReference type="SUPFAM" id="SSF56059">
    <property type="entry name" value="Glutathione synthetase ATP-binding domain-like"/>
    <property type="match status" value="1"/>
</dbReference>
<dbReference type="PANTHER" id="PTHR43585:SF2">
    <property type="entry name" value="ATP-GRASP ENZYME FSQD"/>
    <property type="match status" value="1"/>
</dbReference>
<comment type="caution">
    <text evidence="6">The sequence shown here is derived from an EMBL/GenBank/DDBJ whole genome shotgun (WGS) entry which is preliminary data.</text>
</comment>
<name>A0A0W0WGG7_9GAMM</name>
<dbReference type="Pfam" id="PF13535">
    <property type="entry name" value="ATP-grasp_4"/>
    <property type="match status" value="1"/>
</dbReference>
<dbReference type="InterPro" id="IPR052032">
    <property type="entry name" value="ATP-dep_AA_Ligase"/>
</dbReference>
<dbReference type="PROSITE" id="PS50975">
    <property type="entry name" value="ATP_GRASP"/>
    <property type="match status" value="1"/>
</dbReference>
<evidence type="ECO:0000256" key="3">
    <source>
        <dbReference type="ARBA" id="ARBA00022840"/>
    </source>
</evidence>
<dbReference type="Gene3D" id="3.30.470.20">
    <property type="entry name" value="ATP-grasp fold, B domain"/>
    <property type="match status" value="1"/>
</dbReference>
<dbReference type="InterPro" id="IPR011761">
    <property type="entry name" value="ATP-grasp"/>
</dbReference>
<dbReference type="RefSeq" id="WP_058501012.1">
    <property type="nucleotide sequence ID" value="NZ_CAAAJA010000063.1"/>
</dbReference>
<evidence type="ECO:0000256" key="4">
    <source>
        <dbReference type="PROSITE-ProRule" id="PRU00409"/>
    </source>
</evidence>
<keyword evidence="3 4" id="KW-0067">ATP-binding</keyword>
<keyword evidence="7" id="KW-1185">Reference proteome</keyword>
<evidence type="ECO:0000313" key="6">
    <source>
        <dbReference type="EMBL" id="KTD31435.1"/>
    </source>
</evidence>
<dbReference type="GO" id="GO:0005524">
    <property type="term" value="F:ATP binding"/>
    <property type="evidence" value="ECO:0007669"/>
    <property type="project" value="UniProtKB-UniRule"/>
</dbReference>
<organism evidence="6 7">
    <name type="scientific">Legionella israelensis</name>
    <dbReference type="NCBI Taxonomy" id="454"/>
    <lineage>
        <taxon>Bacteria</taxon>
        <taxon>Pseudomonadati</taxon>
        <taxon>Pseudomonadota</taxon>
        <taxon>Gammaproteobacteria</taxon>
        <taxon>Legionellales</taxon>
        <taxon>Legionellaceae</taxon>
        <taxon>Legionella</taxon>
    </lineage>
</organism>
<feature type="domain" description="ATP-grasp" evidence="5">
    <location>
        <begin position="111"/>
        <end position="325"/>
    </location>
</feature>
<dbReference type="STRING" id="454.Lisr_0630"/>
<dbReference type="InterPro" id="IPR005479">
    <property type="entry name" value="CPAse_ATP-bd"/>
</dbReference>
<dbReference type="PATRIC" id="fig|454.4.peg.668"/>
<dbReference type="PROSITE" id="PS00867">
    <property type="entry name" value="CPSASE_2"/>
    <property type="match status" value="1"/>
</dbReference>
<sequence length="437" mass="50747">MKRKKNIFVMGLDDFNLKLMKDVSREEKYEFHGLLDIKEILDGPYFDVPALLHKAKAQLQHFSGSIDAIVGYWDFPAILLMPILRREFALKGPTLESVLKCEHKYWSRLEQQKVVPQCIPQFILADPNDENAMSRFDFPLPFWIKPVKAHSSMFGFRVNSEDEFYYSRKQICAGIGQFSDPLNTIMNYACLPEYIKGVHGRHCLVEEIISAKHQCTLEGYVFDRQVEIYGVVDSIRGENQSSFERYEYPSRLPKTIQERMKRIARLAIIQTGLQYSPFNIEFFYDPDSGRISLLEINARISKSHSPLFQKVDGVAHNEIMIDVALGKHPSFPFRQGRFKFAAKFMPRLYGNVGDTNIVKVPDAQKIREIERHYPGTEIHVHVKEGMRLSELYQQDSYSYQLATIFMGADDHNTLLQQYQECLQALDIQWRSPYETSS</sequence>
<dbReference type="AlphaFoldDB" id="A0A0W0WGG7"/>
<reference evidence="6 7" key="1">
    <citation type="submission" date="2015-11" db="EMBL/GenBank/DDBJ databases">
        <title>Genomic analysis of 38 Legionella species identifies large and diverse effector repertoires.</title>
        <authorList>
            <person name="Burstein D."/>
            <person name="Amaro F."/>
            <person name="Zusman T."/>
            <person name="Lifshitz Z."/>
            <person name="Cohen O."/>
            <person name="Gilbert J.A."/>
            <person name="Pupko T."/>
            <person name="Shuman H.A."/>
            <person name="Segal G."/>
        </authorList>
    </citation>
    <scope>NUCLEOTIDE SEQUENCE [LARGE SCALE GENOMIC DNA]</scope>
    <source>
        <strain evidence="6 7">Bercovier 4</strain>
    </source>
</reference>
<evidence type="ECO:0000256" key="1">
    <source>
        <dbReference type="ARBA" id="ARBA00022598"/>
    </source>
</evidence>
<evidence type="ECO:0000256" key="2">
    <source>
        <dbReference type="ARBA" id="ARBA00022741"/>
    </source>
</evidence>
<dbReference type="GO" id="GO:0016874">
    <property type="term" value="F:ligase activity"/>
    <property type="evidence" value="ECO:0007669"/>
    <property type="project" value="UniProtKB-KW"/>
</dbReference>
<protein>
    <recommendedName>
        <fullName evidence="5">ATP-grasp domain-containing protein</fullName>
    </recommendedName>
</protein>
<accession>A0A0W0WGG7</accession>
<evidence type="ECO:0000313" key="7">
    <source>
        <dbReference type="Proteomes" id="UP000054761"/>
    </source>
</evidence>
<gene>
    <name evidence="6" type="ORF">Lisr_0630</name>
</gene>
<evidence type="ECO:0000259" key="5">
    <source>
        <dbReference type="PROSITE" id="PS50975"/>
    </source>
</evidence>
<dbReference type="PANTHER" id="PTHR43585">
    <property type="entry name" value="FUMIPYRROLE BIOSYNTHESIS PROTEIN C"/>
    <property type="match status" value="1"/>
</dbReference>
<dbReference type="Proteomes" id="UP000054761">
    <property type="component" value="Unassembled WGS sequence"/>
</dbReference>